<dbReference type="PANTHER" id="PTHR42206">
    <property type="entry name" value="METAL-DEPENDENT HYDROLASE-RELATED"/>
    <property type="match status" value="1"/>
</dbReference>
<evidence type="ECO:0000313" key="1">
    <source>
        <dbReference type="EMBL" id="KYC47450.1"/>
    </source>
</evidence>
<dbReference type="PIRSF" id="PIRSF004961">
    <property type="entry name" value="UCP004961_TatD"/>
    <property type="match status" value="1"/>
</dbReference>
<dbReference type="EMBL" id="LNJC01000021">
    <property type="protein sequence ID" value="KYC50009.1"/>
    <property type="molecule type" value="Genomic_DNA"/>
</dbReference>
<evidence type="ECO:0000313" key="4">
    <source>
        <dbReference type="Proteomes" id="UP000092403"/>
    </source>
</evidence>
<protein>
    <submittedName>
        <fullName evidence="1">TatD related DNase</fullName>
    </submittedName>
</protein>
<dbReference type="GO" id="GO:0016788">
    <property type="term" value="F:hydrolase activity, acting on ester bonds"/>
    <property type="evidence" value="ECO:0007669"/>
    <property type="project" value="InterPro"/>
</dbReference>
<gene>
    <name evidence="1" type="ORF">APG11_01141</name>
    <name evidence="2" type="ORF">APG12_01097</name>
</gene>
<dbReference type="InterPro" id="IPR011589">
    <property type="entry name" value="UCP004961"/>
</dbReference>
<name>A0A150IR56_9EURY</name>
<accession>A0A150IYH3</accession>
<dbReference type="Gene3D" id="3.20.20.140">
    <property type="entry name" value="Metal-dependent hydrolases"/>
    <property type="match status" value="1"/>
</dbReference>
<dbReference type="SUPFAM" id="SSF51556">
    <property type="entry name" value="Metallo-dependent hydrolases"/>
    <property type="match status" value="1"/>
</dbReference>
<dbReference type="EMBL" id="LNGF01000023">
    <property type="protein sequence ID" value="KYC47450.1"/>
    <property type="molecule type" value="Genomic_DNA"/>
</dbReference>
<dbReference type="AlphaFoldDB" id="A0A150IR56"/>
<dbReference type="Pfam" id="PF01026">
    <property type="entry name" value="TatD_DNase"/>
    <property type="match status" value="1"/>
</dbReference>
<dbReference type="Proteomes" id="UP000092403">
    <property type="component" value="Unassembled WGS sequence"/>
</dbReference>
<dbReference type="PANTHER" id="PTHR42206:SF1">
    <property type="entry name" value="METAL-DEPENDENT HYDROLASE"/>
    <property type="match status" value="1"/>
</dbReference>
<comment type="caution">
    <text evidence="1">The sequence shown here is derived from an EMBL/GenBank/DDBJ whole genome shotgun (WGS) entry which is preliminary data.</text>
</comment>
<dbReference type="InterPro" id="IPR032466">
    <property type="entry name" value="Metal_Hydrolase"/>
</dbReference>
<organism evidence="1 3">
    <name type="scientific">Candidatus Methanofastidiosum methylothiophilum</name>
    <dbReference type="NCBI Taxonomy" id="1705564"/>
    <lineage>
        <taxon>Archaea</taxon>
        <taxon>Methanobacteriati</taxon>
        <taxon>Methanobacteriota</taxon>
        <taxon>Stenosarchaea group</taxon>
        <taxon>Candidatus Methanofastidiosia</taxon>
        <taxon>Candidatus Methanofastidiosales</taxon>
        <taxon>Candidatus Methanofastidiosaceae</taxon>
        <taxon>Candidatus Methanofastidiosum</taxon>
    </lineage>
</organism>
<evidence type="ECO:0000313" key="3">
    <source>
        <dbReference type="Proteomes" id="UP000091929"/>
    </source>
</evidence>
<accession>A0A150IR56</accession>
<sequence length="279" mass="31546">MYITDNHMHIDPIRGVGIEAVKEFSSAGGTHFMLVYKTAYDSATGIKTGKDFGKAYDYIIDLSNKINKETNAKSYPIIGLHPAEFHHLIMDFGEEKAFEMALEALSEIENRISEGLAFGIGEVGRPHYDVDKFITDLSNNFLIEVLKLSKKIKCPVQLHTETFDGSKFLELGELVRKYGNPSKVIKHFSPPMVTICEKIGIYPSIIAREKNILKALEEGKRFLMETDYIDDNERPGAVVGPKTVPKTTKKLLEKGILSKEDIDYIHRYLIEEIYGIEII</sequence>
<reference evidence="3 4" key="1">
    <citation type="journal article" date="2016" name="ISME J.">
        <title>Chasing the elusive Euryarchaeota class WSA2: genomes reveal a uniquely fastidious methyl-reducing methanogen.</title>
        <authorList>
            <person name="Nobu M.K."/>
            <person name="Narihiro T."/>
            <person name="Kuroda K."/>
            <person name="Mei R."/>
            <person name="Liu W.T."/>
        </authorList>
    </citation>
    <scope>NUCLEOTIDE SEQUENCE [LARGE SCALE GENOMIC DNA]</scope>
    <source>
        <strain evidence="1">B15fssc0709_Meth_Bin003</strain>
        <strain evidence="2">BMIXfssc0709_Meth_Bin006</strain>
    </source>
</reference>
<evidence type="ECO:0000313" key="2">
    <source>
        <dbReference type="EMBL" id="KYC50009.1"/>
    </source>
</evidence>
<proteinExistence type="predicted"/>
<dbReference type="Proteomes" id="UP000091929">
    <property type="component" value="Unassembled WGS sequence"/>
</dbReference>
<dbReference type="InterPro" id="IPR001130">
    <property type="entry name" value="TatD-like"/>
</dbReference>